<evidence type="ECO:0000256" key="4">
    <source>
        <dbReference type="ARBA" id="ARBA00023235"/>
    </source>
</evidence>
<dbReference type="PROSITE" id="PS50059">
    <property type="entry name" value="FKBP_PPIASE"/>
    <property type="match status" value="1"/>
</dbReference>
<protein>
    <recommendedName>
        <fullName evidence="2 5">peptidylprolyl isomerase</fullName>
        <ecNumber evidence="2 5">5.2.1.8</ecNumber>
    </recommendedName>
</protein>
<accession>A0AAE0F9H4</accession>
<dbReference type="PANTHER" id="PTHR43811:SF19">
    <property type="entry name" value="39 KDA FK506-BINDING NUCLEAR PROTEIN"/>
    <property type="match status" value="1"/>
</dbReference>
<keyword evidence="3 5" id="KW-0697">Rotamase</keyword>
<reference evidence="7 8" key="1">
    <citation type="journal article" date="2015" name="Genome Biol. Evol.">
        <title>Comparative Genomics of a Bacterivorous Green Alga Reveals Evolutionary Causalities and Consequences of Phago-Mixotrophic Mode of Nutrition.</title>
        <authorList>
            <person name="Burns J.A."/>
            <person name="Paasch A."/>
            <person name="Narechania A."/>
            <person name="Kim E."/>
        </authorList>
    </citation>
    <scope>NUCLEOTIDE SEQUENCE [LARGE SCALE GENOMIC DNA]</scope>
    <source>
        <strain evidence="7 8">PLY_AMNH</strain>
    </source>
</reference>
<evidence type="ECO:0000313" key="8">
    <source>
        <dbReference type="Proteomes" id="UP001190700"/>
    </source>
</evidence>
<evidence type="ECO:0000256" key="1">
    <source>
        <dbReference type="ARBA" id="ARBA00000971"/>
    </source>
</evidence>
<evidence type="ECO:0000259" key="6">
    <source>
        <dbReference type="PROSITE" id="PS50059"/>
    </source>
</evidence>
<dbReference type="GO" id="GO:0003755">
    <property type="term" value="F:peptidyl-prolyl cis-trans isomerase activity"/>
    <property type="evidence" value="ECO:0007669"/>
    <property type="project" value="UniProtKB-KW"/>
</dbReference>
<dbReference type="EMBL" id="LGRX02022690">
    <property type="protein sequence ID" value="KAK3255366.1"/>
    <property type="molecule type" value="Genomic_DNA"/>
</dbReference>
<comment type="caution">
    <text evidence="7">The sequence shown here is derived from an EMBL/GenBank/DDBJ whole genome shotgun (WGS) entry which is preliminary data.</text>
</comment>
<evidence type="ECO:0000256" key="2">
    <source>
        <dbReference type="ARBA" id="ARBA00013194"/>
    </source>
</evidence>
<proteinExistence type="predicted"/>
<dbReference type="SUPFAM" id="SSF54534">
    <property type="entry name" value="FKBP-like"/>
    <property type="match status" value="1"/>
</dbReference>
<dbReference type="InterPro" id="IPR046357">
    <property type="entry name" value="PPIase_dom_sf"/>
</dbReference>
<sequence>MTSSALPSYAAPANLHLLRRPRRPCAQTCKRTPKTQHKTCQPSRLSKNGLSTLPLALRHVGRGNVSVPVVVAANSKGSTDASSAVTTIPEDAERRQSGLVSKVLTPGAEGGTRPGPNDTVIVNYSGWRMEDGILFDSTLTAGGEPCSFATGAIIPGWTEALQLMTVGEKRRIWLPSRLAYGDAPTGGQPAGDLVFDLELVGVEPPLPPKMKMMTPKNRSKKFTSPWSFLDNLIP</sequence>
<evidence type="ECO:0000256" key="3">
    <source>
        <dbReference type="ARBA" id="ARBA00023110"/>
    </source>
</evidence>
<dbReference type="Pfam" id="PF00254">
    <property type="entry name" value="FKBP_C"/>
    <property type="match status" value="1"/>
</dbReference>
<gene>
    <name evidence="7" type="ORF">CYMTET_35449</name>
</gene>
<keyword evidence="8" id="KW-1185">Reference proteome</keyword>
<dbReference type="InterPro" id="IPR001179">
    <property type="entry name" value="PPIase_FKBP_dom"/>
</dbReference>
<dbReference type="Gene3D" id="3.10.50.40">
    <property type="match status" value="1"/>
</dbReference>
<keyword evidence="4 5" id="KW-0413">Isomerase</keyword>
<name>A0AAE0F9H4_9CHLO</name>
<dbReference type="EC" id="5.2.1.8" evidence="2 5"/>
<dbReference type="Proteomes" id="UP001190700">
    <property type="component" value="Unassembled WGS sequence"/>
</dbReference>
<evidence type="ECO:0000313" key="7">
    <source>
        <dbReference type="EMBL" id="KAK3255366.1"/>
    </source>
</evidence>
<feature type="domain" description="PPIase FKBP-type" evidence="6">
    <location>
        <begin position="117"/>
        <end position="203"/>
    </location>
</feature>
<evidence type="ECO:0000256" key="5">
    <source>
        <dbReference type="PROSITE-ProRule" id="PRU00277"/>
    </source>
</evidence>
<organism evidence="7 8">
    <name type="scientific">Cymbomonas tetramitiformis</name>
    <dbReference type="NCBI Taxonomy" id="36881"/>
    <lineage>
        <taxon>Eukaryota</taxon>
        <taxon>Viridiplantae</taxon>
        <taxon>Chlorophyta</taxon>
        <taxon>Pyramimonadophyceae</taxon>
        <taxon>Pyramimonadales</taxon>
        <taxon>Pyramimonadaceae</taxon>
        <taxon>Cymbomonas</taxon>
    </lineage>
</organism>
<comment type="catalytic activity">
    <reaction evidence="1 5">
        <text>[protein]-peptidylproline (omega=180) = [protein]-peptidylproline (omega=0)</text>
        <dbReference type="Rhea" id="RHEA:16237"/>
        <dbReference type="Rhea" id="RHEA-COMP:10747"/>
        <dbReference type="Rhea" id="RHEA-COMP:10748"/>
        <dbReference type="ChEBI" id="CHEBI:83833"/>
        <dbReference type="ChEBI" id="CHEBI:83834"/>
        <dbReference type="EC" id="5.2.1.8"/>
    </reaction>
</comment>
<dbReference type="PANTHER" id="PTHR43811">
    <property type="entry name" value="FKBP-TYPE PEPTIDYL-PROLYL CIS-TRANS ISOMERASE FKPA"/>
    <property type="match status" value="1"/>
</dbReference>
<dbReference type="AlphaFoldDB" id="A0AAE0F9H4"/>